<sequence>MRFSHKMNKENLLASSRRTIPNDGFLVDGGVRCEDLDQGWFFGAGVGYGGVDRGSLGRQQ</sequence>
<gene>
    <name evidence="1" type="ORF">RchiOBHm_Chr4g0400281</name>
</gene>
<accession>A0A2P6QST5</accession>
<evidence type="ECO:0000313" key="1">
    <source>
        <dbReference type="EMBL" id="PRQ37233.1"/>
    </source>
</evidence>
<evidence type="ECO:0000313" key="2">
    <source>
        <dbReference type="Proteomes" id="UP000238479"/>
    </source>
</evidence>
<dbReference type="AlphaFoldDB" id="A0A2P6QST5"/>
<name>A0A2P6QST5_ROSCH</name>
<dbReference type="Gramene" id="PRQ37233">
    <property type="protein sequence ID" value="PRQ37233"/>
    <property type="gene ID" value="RchiOBHm_Chr4g0400281"/>
</dbReference>
<protein>
    <submittedName>
        <fullName evidence="1">Uncharacterized protein</fullName>
    </submittedName>
</protein>
<proteinExistence type="predicted"/>
<dbReference type="EMBL" id="PDCK01000042">
    <property type="protein sequence ID" value="PRQ37233.1"/>
    <property type="molecule type" value="Genomic_DNA"/>
</dbReference>
<comment type="caution">
    <text evidence="1">The sequence shown here is derived from an EMBL/GenBank/DDBJ whole genome shotgun (WGS) entry which is preliminary data.</text>
</comment>
<keyword evidence="2" id="KW-1185">Reference proteome</keyword>
<reference evidence="1 2" key="1">
    <citation type="journal article" date="2018" name="Nat. Genet.">
        <title>The Rosa genome provides new insights in the design of modern roses.</title>
        <authorList>
            <person name="Bendahmane M."/>
        </authorList>
    </citation>
    <scope>NUCLEOTIDE SEQUENCE [LARGE SCALE GENOMIC DNA]</scope>
    <source>
        <strain evidence="2">cv. Old Blush</strain>
    </source>
</reference>
<organism evidence="1 2">
    <name type="scientific">Rosa chinensis</name>
    <name type="common">China rose</name>
    <dbReference type="NCBI Taxonomy" id="74649"/>
    <lineage>
        <taxon>Eukaryota</taxon>
        <taxon>Viridiplantae</taxon>
        <taxon>Streptophyta</taxon>
        <taxon>Embryophyta</taxon>
        <taxon>Tracheophyta</taxon>
        <taxon>Spermatophyta</taxon>
        <taxon>Magnoliopsida</taxon>
        <taxon>eudicotyledons</taxon>
        <taxon>Gunneridae</taxon>
        <taxon>Pentapetalae</taxon>
        <taxon>rosids</taxon>
        <taxon>fabids</taxon>
        <taxon>Rosales</taxon>
        <taxon>Rosaceae</taxon>
        <taxon>Rosoideae</taxon>
        <taxon>Rosoideae incertae sedis</taxon>
        <taxon>Rosa</taxon>
    </lineage>
</organism>
<dbReference type="Proteomes" id="UP000238479">
    <property type="component" value="Chromosome 4"/>
</dbReference>